<proteinExistence type="predicted"/>
<gene>
    <name evidence="1" type="ORF">RPERSI_LOCUS2907</name>
</gene>
<protein>
    <submittedName>
        <fullName evidence="1">29314_t:CDS:1</fullName>
    </submittedName>
</protein>
<evidence type="ECO:0000313" key="2">
    <source>
        <dbReference type="Proteomes" id="UP000789920"/>
    </source>
</evidence>
<dbReference type="Proteomes" id="UP000789920">
    <property type="component" value="Unassembled WGS sequence"/>
</dbReference>
<comment type="caution">
    <text evidence="1">The sequence shown here is derived from an EMBL/GenBank/DDBJ whole genome shotgun (WGS) entry which is preliminary data.</text>
</comment>
<evidence type="ECO:0000313" key="1">
    <source>
        <dbReference type="EMBL" id="CAG8525668.1"/>
    </source>
</evidence>
<organism evidence="1 2">
    <name type="scientific">Racocetra persica</name>
    <dbReference type="NCBI Taxonomy" id="160502"/>
    <lineage>
        <taxon>Eukaryota</taxon>
        <taxon>Fungi</taxon>
        <taxon>Fungi incertae sedis</taxon>
        <taxon>Mucoromycota</taxon>
        <taxon>Glomeromycotina</taxon>
        <taxon>Glomeromycetes</taxon>
        <taxon>Diversisporales</taxon>
        <taxon>Gigasporaceae</taxon>
        <taxon>Racocetra</taxon>
    </lineage>
</organism>
<feature type="non-terminal residue" evidence="1">
    <location>
        <position position="1"/>
    </location>
</feature>
<dbReference type="EMBL" id="CAJVQC010003365">
    <property type="protein sequence ID" value="CAG8525668.1"/>
    <property type="molecule type" value="Genomic_DNA"/>
</dbReference>
<name>A0ACA9LGM9_9GLOM</name>
<accession>A0ACA9LGM9</accession>
<keyword evidence="2" id="KW-1185">Reference proteome</keyword>
<reference evidence="1" key="1">
    <citation type="submission" date="2021-06" db="EMBL/GenBank/DDBJ databases">
        <authorList>
            <person name="Kallberg Y."/>
            <person name="Tangrot J."/>
            <person name="Rosling A."/>
        </authorList>
    </citation>
    <scope>NUCLEOTIDE SEQUENCE</scope>
    <source>
        <strain evidence="1">MA461A</strain>
    </source>
</reference>
<sequence>WWVVHFFYRPKVMTTGGEVQRFFFVLHSAKQKQYKLLVVGKKQLPTAEEGSYFSFVEARKLRKEDLLVSLAEKHYHTKTRGERSLPPARCLGEGKYLLEEFNLQKEGDYLISVKNPEQSSPPGTGLVEKQKVKYPSELQEKFTNHRFIPLTCPEFLDYEGTELLLIPKRKSLLTEQDCWEEIKPDDLIKELAKIRTAGELFKQNRYYVLNKTDENLGEREDNLRLIQLVESYQSVSIGGNVCSRCGKVYRSDEKIKALLTQGIELGIDFTVGKIIDKGIEKLLDKPARIFLTQISIKKMEMKYNLKSCVAADIFIHYLVLCKTKTDPYPKLKKWIGKGIEIIDA</sequence>